<dbReference type="CDD" id="cd22368">
    <property type="entry name" value="YaeQ-like"/>
    <property type="match status" value="1"/>
</dbReference>
<name>Q1H506_METFK</name>
<dbReference type="PIRSF" id="PIRSF011484">
    <property type="entry name" value="YaeQ"/>
    <property type="match status" value="1"/>
</dbReference>
<evidence type="ECO:0000313" key="1">
    <source>
        <dbReference type="EMBL" id="ABE48431.1"/>
    </source>
</evidence>
<protein>
    <submittedName>
        <fullName evidence="1">YaeQ</fullName>
    </submittedName>
</protein>
<dbReference type="InterPro" id="IPR009822">
    <property type="entry name" value="YaeQ"/>
</dbReference>
<dbReference type="SUPFAM" id="SSF52980">
    <property type="entry name" value="Restriction endonuclease-like"/>
    <property type="match status" value="1"/>
</dbReference>
<sequence length="193" mass="21974">MCVSLRPSFTHSRHVMALKSTVFKVTLQVADMDRHYYQDHALTLARHPSETDERMMVRLLAFALQAHELLAFGQGMTEDEEADLWRKDLTGKIEQWIDVGLPDEKLVRKACGRADEVLVYAYGGRTAEMWFEQNRNAFARLRNLGVFNLPQAQTKALAALAQRTMTLQCTIQDGQTWLSDGARSVEVSCDRVK</sequence>
<dbReference type="SMART" id="SM01322">
    <property type="entry name" value="YaeQ"/>
    <property type="match status" value="1"/>
</dbReference>
<dbReference type="Proteomes" id="UP000002440">
    <property type="component" value="Chromosome"/>
</dbReference>
<keyword evidence="2" id="KW-1185">Reference proteome</keyword>
<dbReference type="KEGG" id="mfa:Mfla_0160"/>
<dbReference type="STRING" id="265072.Mfla_0160"/>
<dbReference type="Gene3D" id="3.10.640.10">
    <property type="entry name" value="Restriction endonuclease-like alpha-beta roll domain"/>
    <property type="match status" value="1"/>
</dbReference>
<gene>
    <name evidence="1" type="ordered locus">Mfla_0160</name>
</gene>
<dbReference type="InterPro" id="IPR038590">
    <property type="entry name" value="YaeQ_sf"/>
</dbReference>
<dbReference type="PANTHER" id="PTHR38784">
    <property type="entry name" value="SUCROSE PHOSPHORYLASE"/>
    <property type="match status" value="1"/>
</dbReference>
<organism evidence="1 2">
    <name type="scientific">Methylobacillus flagellatus (strain ATCC 51484 / DSM 6875 / VKM B-1610 / KT)</name>
    <dbReference type="NCBI Taxonomy" id="265072"/>
    <lineage>
        <taxon>Bacteria</taxon>
        <taxon>Pseudomonadati</taxon>
        <taxon>Pseudomonadota</taxon>
        <taxon>Betaproteobacteria</taxon>
        <taxon>Nitrosomonadales</taxon>
        <taxon>Methylophilaceae</taxon>
        <taxon>Methylobacillus</taxon>
    </lineage>
</organism>
<dbReference type="InterPro" id="IPR011335">
    <property type="entry name" value="Restrct_endonuc-II-like"/>
</dbReference>
<dbReference type="HOGENOM" id="CLU_096741_0_0_4"/>
<reference evidence="1 2" key="1">
    <citation type="submission" date="2006-03" db="EMBL/GenBank/DDBJ databases">
        <title>Complete sequence of Methylobacillus flagellatus KT.</title>
        <authorList>
            <consortium name="US DOE Joint Genome Institute"/>
            <person name="Copeland A."/>
            <person name="Lucas S."/>
            <person name="Lapidus A."/>
            <person name="Barry K."/>
            <person name="Detter J.C."/>
            <person name="Glavina del Rio T."/>
            <person name="Hammon N."/>
            <person name="Israni S."/>
            <person name="Dalin E."/>
            <person name="Tice H."/>
            <person name="Pitluck S."/>
            <person name="Brettin T."/>
            <person name="Bruce D."/>
            <person name="Han C."/>
            <person name="Tapia R."/>
            <person name="Saunders E."/>
            <person name="Gilna P."/>
            <person name="Schmutz J."/>
            <person name="Larimer F."/>
            <person name="Land M."/>
            <person name="Kyrpides N."/>
            <person name="Anderson I."/>
            <person name="Richardson P."/>
        </authorList>
    </citation>
    <scope>NUCLEOTIDE SEQUENCE [LARGE SCALE GENOMIC DNA]</scope>
    <source>
        <strain evidence="2">KT / ATCC 51484 / DSM 6875</strain>
    </source>
</reference>
<dbReference type="PANTHER" id="PTHR38784:SF1">
    <property type="entry name" value="SUCROSE PHOSPHORYLASE"/>
    <property type="match status" value="1"/>
</dbReference>
<accession>Q1H506</accession>
<dbReference type="eggNOG" id="COG4681">
    <property type="taxonomic scope" value="Bacteria"/>
</dbReference>
<evidence type="ECO:0000313" key="2">
    <source>
        <dbReference type="Proteomes" id="UP000002440"/>
    </source>
</evidence>
<proteinExistence type="predicted"/>
<dbReference type="Pfam" id="PF07152">
    <property type="entry name" value="YaeQ"/>
    <property type="match status" value="1"/>
</dbReference>
<dbReference type="AlphaFoldDB" id="Q1H506"/>
<dbReference type="EMBL" id="CP000284">
    <property type="protein sequence ID" value="ABE48431.1"/>
    <property type="molecule type" value="Genomic_DNA"/>
</dbReference>